<reference evidence="10 11" key="1">
    <citation type="submission" date="2016-01" db="EMBL/GenBank/DDBJ databases">
        <authorList>
            <person name="Oliw E.H."/>
        </authorList>
    </citation>
    <scope>NUCLEOTIDE SEQUENCE [LARGE SCALE GENOMIC DNA]</scope>
    <source>
        <strain evidence="10">LMG 27134</strain>
    </source>
</reference>
<feature type="DNA-binding region" description="OmpR/PhoB-type" evidence="7">
    <location>
        <begin position="132"/>
        <end position="231"/>
    </location>
</feature>
<dbReference type="PROSITE" id="PS51755">
    <property type="entry name" value="OMPR_PHOB"/>
    <property type="match status" value="1"/>
</dbReference>
<organism evidence="10 11">
    <name type="scientific">Caballeronia udeis</name>
    <dbReference type="NCBI Taxonomy" id="1232866"/>
    <lineage>
        <taxon>Bacteria</taxon>
        <taxon>Pseudomonadati</taxon>
        <taxon>Pseudomonadota</taxon>
        <taxon>Betaproteobacteria</taxon>
        <taxon>Burkholderiales</taxon>
        <taxon>Burkholderiaceae</taxon>
        <taxon>Caballeronia</taxon>
    </lineage>
</organism>
<dbReference type="GO" id="GO:0032993">
    <property type="term" value="C:protein-DNA complex"/>
    <property type="evidence" value="ECO:0007669"/>
    <property type="project" value="TreeGrafter"/>
</dbReference>
<dbReference type="AlphaFoldDB" id="A0A158IKA5"/>
<dbReference type="Pfam" id="PF00072">
    <property type="entry name" value="Response_reg"/>
    <property type="match status" value="1"/>
</dbReference>
<keyword evidence="1" id="KW-0597">Phosphoprotein</keyword>
<dbReference type="SMART" id="SM00862">
    <property type="entry name" value="Trans_reg_C"/>
    <property type="match status" value="1"/>
</dbReference>
<feature type="domain" description="OmpR/PhoB-type" evidence="9">
    <location>
        <begin position="132"/>
        <end position="231"/>
    </location>
</feature>
<evidence type="ECO:0000256" key="2">
    <source>
        <dbReference type="ARBA" id="ARBA00023012"/>
    </source>
</evidence>
<dbReference type="PROSITE" id="PS50110">
    <property type="entry name" value="RESPONSE_REGULATORY"/>
    <property type="match status" value="1"/>
</dbReference>
<dbReference type="Proteomes" id="UP000054683">
    <property type="component" value="Unassembled WGS sequence"/>
</dbReference>
<accession>A0A158IKA5</accession>
<dbReference type="InterPro" id="IPR001867">
    <property type="entry name" value="OmpR/PhoB-type_DNA-bd"/>
</dbReference>
<dbReference type="Pfam" id="PF00486">
    <property type="entry name" value="Trans_reg_C"/>
    <property type="match status" value="1"/>
</dbReference>
<protein>
    <submittedName>
        <fullName evidence="10">Transcriptional regulator</fullName>
    </submittedName>
</protein>
<dbReference type="GO" id="GO:0000156">
    <property type="term" value="F:phosphorelay response regulator activity"/>
    <property type="evidence" value="ECO:0007669"/>
    <property type="project" value="TreeGrafter"/>
</dbReference>
<keyword evidence="4 7" id="KW-0238">DNA-binding</keyword>
<dbReference type="GO" id="GO:0006355">
    <property type="term" value="P:regulation of DNA-templated transcription"/>
    <property type="evidence" value="ECO:0007669"/>
    <property type="project" value="InterPro"/>
</dbReference>
<dbReference type="InterPro" id="IPR039420">
    <property type="entry name" value="WalR-like"/>
</dbReference>
<gene>
    <name evidence="10" type="ORF">AWB69_06135</name>
</gene>
<dbReference type="Gene3D" id="1.10.10.10">
    <property type="entry name" value="Winged helix-like DNA-binding domain superfamily/Winged helix DNA-binding domain"/>
    <property type="match status" value="1"/>
</dbReference>
<evidence type="ECO:0000256" key="3">
    <source>
        <dbReference type="ARBA" id="ARBA00023015"/>
    </source>
</evidence>
<dbReference type="InterPro" id="IPR016032">
    <property type="entry name" value="Sig_transdc_resp-reg_C-effctor"/>
</dbReference>
<evidence type="ECO:0000256" key="7">
    <source>
        <dbReference type="PROSITE-ProRule" id="PRU01091"/>
    </source>
</evidence>
<dbReference type="PANTHER" id="PTHR48111:SF4">
    <property type="entry name" value="DNA-BINDING DUAL TRANSCRIPTIONAL REGULATOR OMPR"/>
    <property type="match status" value="1"/>
</dbReference>
<dbReference type="InterPro" id="IPR001789">
    <property type="entry name" value="Sig_transdc_resp-reg_receiver"/>
</dbReference>
<evidence type="ECO:0000313" key="10">
    <source>
        <dbReference type="EMBL" id="SAL56679.1"/>
    </source>
</evidence>
<evidence type="ECO:0000256" key="4">
    <source>
        <dbReference type="ARBA" id="ARBA00023125"/>
    </source>
</evidence>
<comment type="caution">
    <text evidence="6">Lacks conserved residue(s) required for the propagation of feature annotation.</text>
</comment>
<dbReference type="Gene3D" id="3.40.50.2300">
    <property type="match status" value="1"/>
</dbReference>
<dbReference type="InterPro" id="IPR011006">
    <property type="entry name" value="CheY-like_superfamily"/>
</dbReference>
<dbReference type="Gene3D" id="6.10.250.690">
    <property type="match status" value="1"/>
</dbReference>
<dbReference type="SUPFAM" id="SSF46894">
    <property type="entry name" value="C-terminal effector domain of the bipartite response regulators"/>
    <property type="match status" value="1"/>
</dbReference>
<evidence type="ECO:0000256" key="1">
    <source>
        <dbReference type="ARBA" id="ARBA00022553"/>
    </source>
</evidence>
<dbReference type="SMART" id="SM00448">
    <property type="entry name" value="REC"/>
    <property type="match status" value="1"/>
</dbReference>
<keyword evidence="2" id="KW-0902">Two-component regulatory system</keyword>
<evidence type="ECO:0000259" key="9">
    <source>
        <dbReference type="PROSITE" id="PS51755"/>
    </source>
</evidence>
<evidence type="ECO:0000259" key="8">
    <source>
        <dbReference type="PROSITE" id="PS50110"/>
    </source>
</evidence>
<dbReference type="InterPro" id="IPR036388">
    <property type="entry name" value="WH-like_DNA-bd_sf"/>
</dbReference>
<name>A0A158IKA5_9BURK</name>
<dbReference type="GO" id="GO:0000976">
    <property type="term" value="F:transcription cis-regulatory region binding"/>
    <property type="evidence" value="ECO:0007669"/>
    <property type="project" value="TreeGrafter"/>
</dbReference>
<dbReference type="PANTHER" id="PTHR48111">
    <property type="entry name" value="REGULATOR OF RPOS"/>
    <property type="match status" value="1"/>
</dbReference>
<dbReference type="RefSeq" id="WP_062090436.1">
    <property type="nucleotide sequence ID" value="NZ_FCOK02000053.1"/>
</dbReference>
<evidence type="ECO:0000313" key="11">
    <source>
        <dbReference type="Proteomes" id="UP000054683"/>
    </source>
</evidence>
<evidence type="ECO:0000256" key="5">
    <source>
        <dbReference type="ARBA" id="ARBA00023163"/>
    </source>
</evidence>
<proteinExistence type="predicted"/>
<dbReference type="EMBL" id="FCOK02000053">
    <property type="protein sequence ID" value="SAL56679.1"/>
    <property type="molecule type" value="Genomic_DNA"/>
</dbReference>
<dbReference type="OrthoDB" id="9126288at2"/>
<feature type="domain" description="Response regulatory" evidence="8">
    <location>
        <begin position="4"/>
        <end position="118"/>
    </location>
</feature>
<keyword evidence="3" id="KW-0805">Transcription regulation</keyword>
<dbReference type="CDD" id="cd00383">
    <property type="entry name" value="trans_reg_C"/>
    <property type="match status" value="1"/>
</dbReference>
<keyword evidence="5" id="KW-0804">Transcription</keyword>
<sequence>MKTRIFFVEANPAIHGNLRDVLESRYLDVHTLSSGRALIGRMQHDVPALIVLRDGLPDMRASAVLRELEQAGHDTPVIVIGDTLDSVELIVCLELGADDYVRMPCNPRELLSRVENVLRRAPHKSNSPVDATGRCDIGDFVIDFRARMLTRDGVPVALHSSTFALLRLFAEHPLEVLSRRIIADKLRGAGEGHCDRSLDVLVCRLRRIVEPDPSTPRLIQTIRGRGYVFTPAGLSAGAIDFDELDVMPSEPAWKRAEAVNSYA</sequence>
<dbReference type="SUPFAM" id="SSF52172">
    <property type="entry name" value="CheY-like"/>
    <property type="match status" value="1"/>
</dbReference>
<evidence type="ECO:0000256" key="6">
    <source>
        <dbReference type="PROSITE-ProRule" id="PRU00169"/>
    </source>
</evidence>
<dbReference type="GO" id="GO:0005829">
    <property type="term" value="C:cytosol"/>
    <property type="evidence" value="ECO:0007669"/>
    <property type="project" value="TreeGrafter"/>
</dbReference>